<evidence type="ECO:0000313" key="2">
    <source>
        <dbReference type="EMBL" id="KKL15075.1"/>
    </source>
</evidence>
<gene>
    <name evidence="2" type="ORF">LCGC14_2509280</name>
</gene>
<protein>
    <submittedName>
        <fullName evidence="2">Uncharacterized protein</fullName>
    </submittedName>
</protein>
<proteinExistence type="predicted"/>
<name>A0A0F9B0A6_9ZZZZ</name>
<organism evidence="2">
    <name type="scientific">marine sediment metagenome</name>
    <dbReference type="NCBI Taxonomy" id="412755"/>
    <lineage>
        <taxon>unclassified sequences</taxon>
        <taxon>metagenomes</taxon>
        <taxon>ecological metagenomes</taxon>
    </lineage>
</organism>
<keyword evidence="1" id="KW-0175">Coiled coil</keyword>
<accession>A0A0F9B0A6</accession>
<feature type="coiled-coil region" evidence="1">
    <location>
        <begin position="37"/>
        <end position="64"/>
    </location>
</feature>
<comment type="caution">
    <text evidence="2">The sequence shown here is derived from an EMBL/GenBank/DDBJ whole genome shotgun (WGS) entry which is preliminary data.</text>
</comment>
<reference evidence="2" key="1">
    <citation type="journal article" date="2015" name="Nature">
        <title>Complex archaea that bridge the gap between prokaryotes and eukaryotes.</title>
        <authorList>
            <person name="Spang A."/>
            <person name="Saw J.H."/>
            <person name="Jorgensen S.L."/>
            <person name="Zaremba-Niedzwiedzka K."/>
            <person name="Martijn J."/>
            <person name="Lind A.E."/>
            <person name="van Eijk R."/>
            <person name="Schleper C."/>
            <person name="Guy L."/>
            <person name="Ettema T.J."/>
        </authorList>
    </citation>
    <scope>NUCLEOTIDE SEQUENCE</scope>
</reference>
<dbReference type="EMBL" id="LAZR01040205">
    <property type="protein sequence ID" value="KKL15075.1"/>
    <property type="molecule type" value="Genomic_DNA"/>
</dbReference>
<evidence type="ECO:0000256" key="1">
    <source>
        <dbReference type="SAM" id="Coils"/>
    </source>
</evidence>
<dbReference type="AlphaFoldDB" id="A0A0F9B0A6"/>
<sequence length="69" mass="8052">MSEERVSKVGVPEIKTESALEERLSIFDAFVDHGRAIVNHANHIQRQQKEIEELKNLLREYLQQGEQHV</sequence>